<evidence type="ECO:0000256" key="4">
    <source>
        <dbReference type="ARBA" id="ARBA00022771"/>
    </source>
</evidence>
<dbReference type="InterPro" id="IPR048540">
    <property type="entry name" value="Rrn7_cyclin_N"/>
</dbReference>
<keyword evidence="3" id="KW-0479">Metal-binding</keyword>
<evidence type="ECO:0000256" key="6">
    <source>
        <dbReference type="ARBA" id="ARBA00023015"/>
    </source>
</evidence>
<dbReference type="GO" id="GO:0070860">
    <property type="term" value="C:RNA polymerase I core factor complex"/>
    <property type="evidence" value="ECO:0007669"/>
    <property type="project" value="InterPro"/>
</dbReference>
<dbReference type="AlphaFoldDB" id="A0A6A5QDS8"/>
<keyword evidence="15" id="KW-1185">Reference proteome</keyword>
<dbReference type="Proteomes" id="UP000800096">
    <property type="component" value="Unassembled WGS sequence"/>
</dbReference>
<accession>A0A6A5QDS8</accession>
<feature type="region of interest" description="Disordered" evidence="10">
    <location>
        <begin position="142"/>
        <end position="163"/>
    </location>
</feature>
<evidence type="ECO:0000259" key="12">
    <source>
        <dbReference type="Pfam" id="PF20644"/>
    </source>
</evidence>
<feature type="region of interest" description="Disordered" evidence="10">
    <location>
        <begin position="533"/>
        <end position="554"/>
    </location>
</feature>
<evidence type="ECO:0000313" key="15">
    <source>
        <dbReference type="Proteomes" id="UP000800096"/>
    </source>
</evidence>
<evidence type="ECO:0000313" key="14">
    <source>
        <dbReference type="EMBL" id="KAF1913028.1"/>
    </source>
</evidence>
<dbReference type="OrthoDB" id="428577at2759"/>
<keyword evidence="8" id="KW-0804">Transcription</keyword>
<evidence type="ECO:0000256" key="2">
    <source>
        <dbReference type="ARBA" id="ARBA00006899"/>
    </source>
</evidence>
<dbReference type="PANTHER" id="PTHR31576">
    <property type="entry name" value="TATA BOX-BINDING PROTEIN-ASSOCIATED FACTOR RNA POLYMERASE I SUBUNIT B"/>
    <property type="match status" value="1"/>
</dbReference>
<evidence type="ECO:0000256" key="1">
    <source>
        <dbReference type="ARBA" id="ARBA00004604"/>
    </source>
</evidence>
<gene>
    <name evidence="14" type="ORF">BDU57DRAFT_532144</name>
</gene>
<feature type="domain" description="Rrn7/TAF1B N-terminal cyclin" evidence="12">
    <location>
        <begin position="88"/>
        <end position="217"/>
    </location>
</feature>
<sequence length="554" mass="63797">MDVRKTKGPVCGIENCRSRRYDEGEDGYLYCQNGHRQGGLVRGAEDENNHVSAARKVTRKQKDDDDGPKKFGKQLSGRRAFDLYLKCLQLILRHQIWFLVKEKGLPDELETVIYDLWALRVAQLSDRIATSSQEEAQSQIYTTLESEEDETTDHEGSTISTAKARDKKLSGAPNLYDCLVLCYLGMSTLRLPITPGDIYAWVTDGKMAYRRAIKLLPLAMKDRLPSSYHAVLDPQTMLSYRRFYTTLTNLEISFEKEHGILWPSLNVQPLLFRYIKQLALPLELYDATLRLGDLLGYTFAFNYDGHRQLGILHLPEAQLIGCLVVCVKLLYPFDRLERHPEASSDPTSVVMNWKNWCKHITAAKKHQRKGNSDFTTEELTKLQESDVFAMQPDQLDQYLDFYADTFLHEAEIKRTKENDDFRNALYGMFPIEGKKQHPPIRLSDGILHADMLQTVREIHASMKRAVIVDYDEEDSSTLRPGQMYPIWKEAQELPPRAATFYDEAARLAGLSLDMLIMAAFFVEARIERWRRKQKEGTRARYEDRGNDCATLNRS</sequence>
<feature type="compositionally biased region" description="Basic and acidic residues" evidence="10">
    <location>
        <begin position="534"/>
        <end position="546"/>
    </location>
</feature>
<keyword evidence="7" id="KW-0238">DNA-binding</keyword>
<organism evidence="14 15">
    <name type="scientific">Ampelomyces quisqualis</name>
    <name type="common">Powdery mildew agent</name>
    <dbReference type="NCBI Taxonomy" id="50730"/>
    <lineage>
        <taxon>Eukaryota</taxon>
        <taxon>Fungi</taxon>
        <taxon>Dikarya</taxon>
        <taxon>Ascomycota</taxon>
        <taxon>Pezizomycotina</taxon>
        <taxon>Dothideomycetes</taxon>
        <taxon>Pleosporomycetidae</taxon>
        <taxon>Pleosporales</taxon>
        <taxon>Pleosporineae</taxon>
        <taxon>Phaeosphaeriaceae</taxon>
        <taxon>Ampelomyces</taxon>
    </lineage>
</organism>
<evidence type="ECO:0000256" key="8">
    <source>
        <dbReference type="ARBA" id="ARBA00023163"/>
    </source>
</evidence>
<keyword evidence="9" id="KW-0539">Nucleus</keyword>
<dbReference type="InterPro" id="IPR021752">
    <property type="entry name" value="TF_Rrn7_Zf"/>
</dbReference>
<evidence type="ECO:0000259" key="11">
    <source>
        <dbReference type="Pfam" id="PF11781"/>
    </source>
</evidence>
<comment type="similarity">
    <text evidence="2">Belongs to the RRN7/TAF1B family.</text>
</comment>
<evidence type="ECO:0000259" key="13">
    <source>
        <dbReference type="Pfam" id="PF20645"/>
    </source>
</evidence>
<keyword evidence="6" id="KW-0805">Transcription regulation</keyword>
<dbReference type="Pfam" id="PF11781">
    <property type="entry name" value="Zn_ribbon_RRN7"/>
    <property type="match status" value="1"/>
</dbReference>
<comment type="subcellular location">
    <subcellularLocation>
        <location evidence="1">Nucleus</location>
        <location evidence="1">Nucleolus</location>
    </subcellularLocation>
</comment>
<dbReference type="Pfam" id="PF20644">
    <property type="entry name" value="Rrn7_cyclin_N"/>
    <property type="match status" value="1"/>
</dbReference>
<proteinExistence type="inferred from homology"/>
<keyword evidence="4" id="KW-0863">Zinc-finger</keyword>
<dbReference type="InterPro" id="IPR033599">
    <property type="entry name" value="TAF1B/Rrn7"/>
</dbReference>
<dbReference type="GO" id="GO:0008270">
    <property type="term" value="F:zinc ion binding"/>
    <property type="evidence" value="ECO:0007669"/>
    <property type="project" value="UniProtKB-KW"/>
</dbReference>
<dbReference type="PANTHER" id="PTHR31576:SF2">
    <property type="entry name" value="TATA BOX-BINDING PROTEIN-ASSOCIATED FACTOR RNA POLYMERASE I SUBUNIT B"/>
    <property type="match status" value="1"/>
</dbReference>
<keyword evidence="5" id="KW-0862">Zinc</keyword>
<dbReference type="InterPro" id="IPR048538">
    <property type="entry name" value="Rrn7_cyclin_C"/>
</dbReference>
<evidence type="ECO:0000256" key="10">
    <source>
        <dbReference type="SAM" id="MobiDB-lite"/>
    </source>
</evidence>
<evidence type="ECO:0000256" key="9">
    <source>
        <dbReference type="ARBA" id="ARBA00023242"/>
    </source>
</evidence>
<feature type="domain" description="Rrn7/TAF1B C-terminal cyclin" evidence="13">
    <location>
        <begin position="237"/>
        <end position="405"/>
    </location>
</feature>
<dbReference type="GO" id="GO:0042790">
    <property type="term" value="P:nucleolar large rRNA transcription by RNA polymerase I"/>
    <property type="evidence" value="ECO:0007669"/>
    <property type="project" value="TreeGrafter"/>
</dbReference>
<evidence type="ECO:0000256" key="3">
    <source>
        <dbReference type="ARBA" id="ARBA00022723"/>
    </source>
</evidence>
<evidence type="ECO:0000256" key="5">
    <source>
        <dbReference type="ARBA" id="ARBA00022833"/>
    </source>
</evidence>
<dbReference type="GO" id="GO:0001164">
    <property type="term" value="F:RNA polymerase I core promoter sequence-specific DNA binding"/>
    <property type="evidence" value="ECO:0007669"/>
    <property type="project" value="InterPro"/>
</dbReference>
<name>A0A6A5QDS8_AMPQU</name>
<dbReference type="EMBL" id="ML979139">
    <property type="protein sequence ID" value="KAF1913028.1"/>
    <property type="molecule type" value="Genomic_DNA"/>
</dbReference>
<dbReference type="Pfam" id="PF20645">
    <property type="entry name" value="Rrn7_cyclin_C"/>
    <property type="match status" value="1"/>
</dbReference>
<reference evidence="14" key="1">
    <citation type="journal article" date="2020" name="Stud. Mycol.">
        <title>101 Dothideomycetes genomes: a test case for predicting lifestyles and emergence of pathogens.</title>
        <authorList>
            <person name="Haridas S."/>
            <person name="Albert R."/>
            <person name="Binder M."/>
            <person name="Bloem J."/>
            <person name="Labutti K."/>
            <person name="Salamov A."/>
            <person name="Andreopoulos B."/>
            <person name="Baker S."/>
            <person name="Barry K."/>
            <person name="Bills G."/>
            <person name="Bluhm B."/>
            <person name="Cannon C."/>
            <person name="Castanera R."/>
            <person name="Culley D."/>
            <person name="Daum C."/>
            <person name="Ezra D."/>
            <person name="Gonzalez J."/>
            <person name="Henrissat B."/>
            <person name="Kuo A."/>
            <person name="Liang C."/>
            <person name="Lipzen A."/>
            <person name="Lutzoni F."/>
            <person name="Magnuson J."/>
            <person name="Mondo S."/>
            <person name="Nolan M."/>
            <person name="Ohm R."/>
            <person name="Pangilinan J."/>
            <person name="Park H.-J."/>
            <person name="Ramirez L."/>
            <person name="Alfaro M."/>
            <person name="Sun H."/>
            <person name="Tritt A."/>
            <person name="Yoshinaga Y."/>
            <person name="Zwiers L.-H."/>
            <person name="Turgeon B."/>
            <person name="Goodwin S."/>
            <person name="Spatafora J."/>
            <person name="Crous P."/>
            <person name="Grigoriev I."/>
        </authorList>
    </citation>
    <scope>NUCLEOTIDE SEQUENCE</scope>
    <source>
        <strain evidence="14">HMLAC05119</strain>
    </source>
</reference>
<protein>
    <submittedName>
        <fullName evidence="14">Uncharacterized protein</fullName>
    </submittedName>
</protein>
<feature type="domain" description="RRN7-type" evidence="11">
    <location>
        <begin position="6"/>
        <end position="35"/>
    </location>
</feature>
<evidence type="ECO:0000256" key="7">
    <source>
        <dbReference type="ARBA" id="ARBA00023125"/>
    </source>
</evidence>